<dbReference type="EMBL" id="JAIFRP010000039">
    <property type="protein sequence ID" value="KAK2581474.1"/>
    <property type="molecule type" value="Genomic_DNA"/>
</dbReference>
<feature type="region of interest" description="Disordered" evidence="1">
    <location>
        <begin position="29"/>
        <end position="49"/>
    </location>
</feature>
<evidence type="ECO:0000256" key="1">
    <source>
        <dbReference type="SAM" id="MobiDB-lite"/>
    </source>
</evidence>
<accession>A0AAD9RKJ1</accession>
<protein>
    <submittedName>
        <fullName evidence="2">Uncharacterized protein</fullName>
    </submittedName>
</protein>
<evidence type="ECO:0000313" key="2">
    <source>
        <dbReference type="EMBL" id="KAK2581474.1"/>
    </source>
</evidence>
<reference evidence="2" key="1">
    <citation type="submission" date="2021-08" db="EMBL/GenBank/DDBJ databases">
        <authorList>
            <person name="Misof B."/>
            <person name="Oliver O."/>
            <person name="Podsiadlowski L."/>
            <person name="Donath A."/>
            <person name="Peters R."/>
            <person name="Mayer C."/>
            <person name="Rust J."/>
            <person name="Gunkel S."/>
            <person name="Lesny P."/>
            <person name="Martin S."/>
            <person name="Oeyen J.P."/>
            <person name="Petersen M."/>
            <person name="Panagiotis P."/>
            <person name="Wilbrandt J."/>
            <person name="Tanja T."/>
        </authorList>
    </citation>
    <scope>NUCLEOTIDE SEQUENCE</scope>
    <source>
        <strain evidence="2">GBR_01_08_01A</strain>
        <tissue evidence="2">Thorax + abdomen</tissue>
    </source>
</reference>
<organism evidence="2 3">
    <name type="scientific">Odynerus spinipes</name>
    <dbReference type="NCBI Taxonomy" id="1348599"/>
    <lineage>
        <taxon>Eukaryota</taxon>
        <taxon>Metazoa</taxon>
        <taxon>Ecdysozoa</taxon>
        <taxon>Arthropoda</taxon>
        <taxon>Hexapoda</taxon>
        <taxon>Insecta</taxon>
        <taxon>Pterygota</taxon>
        <taxon>Neoptera</taxon>
        <taxon>Endopterygota</taxon>
        <taxon>Hymenoptera</taxon>
        <taxon>Apocrita</taxon>
        <taxon>Aculeata</taxon>
        <taxon>Vespoidea</taxon>
        <taxon>Vespidae</taxon>
        <taxon>Eumeninae</taxon>
        <taxon>Odynerus</taxon>
    </lineage>
</organism>
<name>A0AAD9RKJ1_9HYME</name>
<proteinExistence type="predicted"/>
<reference evidence="2" key="2">
    <citation type="journal article" date="2023" name="Commun. Biol.">
        <title>Intrasexual cuticular hydrocarbon dimorphism in a wasp sheds light on hydrocarbon biosynthesis genes in Hymenoptera.</title>
        <authorList>
            <person name="Moris V.C."/>
            <person name="Podsiadlowski L."/>
            <person name="Martin S."/>
            <person name="Oeyen J.P."/>
            <person name="Donath A."/>
            <person name="Petersen M."/>
            <person name="Wilbrandt J."/>
            <person name="Misof B."/>
            <person name="Liedtke D."/>
            <person name="Thamm M."/>
            <person name="Scheiner R."/>
            <person name="Schmitt T."/>
            <person name="Niehuis O."/>
        </authorList>
    </citation>
    <scope>NUCLEOTIDE SEQUENCE</scope>
    <source>
        <strain evidence="2">GBR_01_08_01A</strain>
    </source>
</reference>
<comment type="caution">
    <text evidence="2">The sequence shown here is derived from an EMBL/GenBank/DDBJ whole genome shotgun (WGS) entry which is preliminary data.</text>
</comment>
<evidence type="ECO:0000313" key="3">
    <source>
        <dbReference type="Proteomes" id="UP001258017"/>
    </source>
</evidence>
<dbReference type="AlphaFoldDB" id="A0AAD9RKJ1"/>
<dbReference type="Proteomes" id="UP001258017">
    <property type="component" value="Unassembled WGS sequence"/>
</dbReference>
<feature type="compositionally biased region" description="Basic and acidic residues" evidence="1">
    <location>
        <begin position="40"/>
        <end position="49"/>
    </location>
</feature>
<keyword evidence="3" id="KW-1185">Reference proteome</keyword>
<gene>
    <name evidence="2" type="ORF">KPH14_005140</name>
</gene>
<sequence>MPVAYFEAMWIVVRPRYMYREHAVRPNFPRHSGAAGTVSFHEKNDGDDSNSRDYLSLIEAITTDKPLPKMRLLGILSQSEYSNYEGSYCGRFTKTQDDAYKWLITQDP</sequence>